<evidence type="ECO:0000256" key="2">
    <source>
        <dbReference type="ARBA" id="ARBA00022857"/>
    </source>
</evidence>
<dbReference type="SUPFAM" id="SSF51735">
    <property type="entry name" value="NAD(P)-binding Rossmann-fold domains"/>
    <property type="match status" value="1"/>
</dbReference>
<organism evidence="3 4">
    <name type="scientific">Lyophyllum shimeji</name>
    <name type="common">Hon-shimeji</name>
    <name type="synonym">Tricholoma shimeji</name>
    <dbReference type="NCBI Taxonomy" id="47721"/>
    <lineage>
        <taxon>Eukaryota</taxon>
        <taxon>Fungi</taxon>
        <taxon>Dikarya</taxon>
        <taxon>Basidiomycota</taxon>
        <taxon>Agaricomycotina</taxon>
        <taxon>Agaricomycetes</taxon>
        <taxon>Agaricomycetidae</taxon>
        <taxon>Agaricales</taxon>
        <taxon>Tricholomatineae</taxon>
        <taxon>Lyophyllaceae</taxon>
        <taxon>Lyophyllum</taxon>
    </lineage>
</organism>
<proteinExistence type="inferred from homology"/>
<evidence type="ECO:0000313" key="4">
    <source>
        <dbReference type="Proteomes" id="UP001063166"/>
    </source>
</evidence>
<dbReference type="PANTHER" id="PTHR42760">
    <property type="entry name" value="SHORT-CHAIN DEHYDROGENASES/REDUCTASES FAMILY MEMBER"/>
    <property type="match status" value="1"/>
</dbReference>
<evidence type="ECO:0000256" key="1">
    <source>
        <dbReference type="ARBA" id="ARBA00006484"/>
    </source>
</evidence>
<keyword evidence="4" id="KW-1185">Reference proteome</keyword>
<gene>
    <name evidence="3" type="ORF">LshimejAT787_0900920</name>
</gene>
<dbReference type="Proteomes" id="UP001063166">
    <property type="component" value="Unassembled WGS sequence"/>
</dbReference>
<sequence>MPSKGVALVTGAGQGIGRAIALRLADDGFEVAVNDTSADTLAEVVRALGEKACKSSMHVGDVSVDAQVRAMVEAVVKEHGGLDVMVANAGIVRWKAFLETTEDDWDTLFAVNAKGTFLCYKYAGAQMIAQGRGGRIIGACSVAGKRGSENMAAYSATKFAIRSLTQSAAVEFGPHGITVNAYAPGAIETALLQRLEDKNVAVNNAKPGEFLQALRDRAPVRFNGVPEDVAGLVSYLASKDSRFVTGQSISCNGGIYFD</sequence>
<reference evidence="3" key="1">
    <citation type="submission" date="2022-07" db="EMBL/GenBank/DDBJ databases">
        <title>The genome of Lyophyllum shimeji provides insight into the initial evolution of ectomycorrhizal fungal genome.</title>
        <authorList>
            <person name="Kobayashi Y."/>
            <person name="Shibata T."/>
            <person name="Hirakawa H."/>
            <person name="Shigenobu S."/>
            <person name="Nishiyama T."/>
            <person name="Yamada A."/>
            <person name="Hasebe M."/>
            <person name="Kawaguchi M."/>
        </authorList>
    </citation>
    <scope>NUCLEOTIDE SEQUENCE</scope>
    <source>
        <strain evidence="3">AT787</strain>
    </source>
</reference>
<evidence type="ECO:0000313" key="3">
    <source>
        <dbReference type="EMBL" id="GLB40877.1"/>
    </source>
</evidence>
<dbReference type="Gene3D" id="3.40.50.720">
    <property type="entry name" value="NAD(P)-binding Rossmann-like Domain"/>
    <property type="match status" value="1"/>
</dbReference>
<keyword evidence="2" id="KW-0521">NADP</keyword>
<name>A0A9P3PT56_LYOSH</name>
<dbReference type="GO" id="GO:0016616">
    <property type="term" value="F:oxidoreductase activity, acting on the CH-OH group of donors, NAD or NADP as acceptor"/>
    <property type="evidence" value="ECO:0007669"/>
    <property type="project" value="TreeGrafter"/>
</dbReference>
<dbReference type="InterPro" id="IPR036291">
    <property type="entry name" value="NAD(P)-bd_dom_sf"/>
</dbReference>
<dbReference type="PROSITE" id="PS00061">
    <property type="entry name" value="ADH_SHORT"/>
    <property type="match status" value="1"/>
</dbReference>
<dbReference type="PRINTS" id="PR00081">
    <property type="entry name" value="GDHRDH"/>
</dbReference>
<dbReference type="GO" id="GO:0006633">
    <property type="term" value="P:fatty acid biosynthetic process"/>
    <property type="evidence" value="ECO:0007669"/>
    <property type="project" value="TreeGrafter"/>
</dbReference>
<dbReference type="FunFam" id="3.40.50.720:FF:000084">
    <property type="entry name" value="Short-chain dehydrogenase reductase"/>
    <property type="match status" value="1"/>
</dbReference>
<dbReference type="OrthoDB" id="498125at2759"/>
<dbReference type="PRINTS" id="PR00080">
    <property type="entry name" value="SDRFAMILY"/>
</dbReference>
<dbReference type="InterPro" id="IPR002347">
    <property type="entry name" value="SDR_fam"/>
</dbReference>
<comment type="caution">
    <text evidence="3">The sequence shown here is derived from an EMBL/GenBank/DDBJ whole genome shotgun (WGS) entry which is preliminary data.</text>
</comment>
<dbReference type="AlphaFoldDB" id="A0A9P3PT56"/>
<protein>
    <submittedName>
        <fullName evidence="3">KR domain containing protein</fullName>
    </submittedName>
</protein>
<dbReference type="Pfam" id="PF13561">
    <property type="entry name" value="adh_short_C2"/>
    <property type="match status" value="1"/>
</dbReference>
<dbReference type="GO" id="GO:0048038">
    <property type="term" value="F:quinone binding"/>
    <property type="evidence" value="ECO:0007669"/>
    <property type="project" value="TreeGrafter"/>
</dbReference>
<dbReference type="EMBL" id="BRPK01000009">
    <property type="protein sequence ID" value="GLB40877.1"/>
    <property type="molecule type" value="Genomic_DNA"/>
</dbReference>
<dbReference type="InterPro" id="IPR020904">
    <property type="entry name" value="Sc_DH/Rdtase_CS"/>
</dbReference>
<comment type="similarity">
    <text evidence="1">Belongs to the short-chain dehydrogenases/reductases (SDR) family.</text>
</comment>
<accession>A0A9P3PT56</accession>
<dbReference type="PANTHER" id="PTHR42760:SF121">
    <property type="entry name" value="3-OXOACYL-(ACYL-CARRIER-PROTEIN) REDUCTASE"/>
    <property type="match status" value="1"/>
</dbReference>